<name>A0A6P7J2X0_9TELE</name>
<gene>
    <name evidence="4" type="primary">cep78</name>
</gene>
<dbReference type="InParanoid" id="A0A6P7J2X0"/>
<dbReference type="GO" id="GO:0005813">
    <property type="term" value="C:centrosome"/>
    <property type="evidence" value="ECO:0007669"/>
    <property type="project" value="TreeGrafter"/>
</dbReference>
<dbReference type="Gene3D" id="3.80.10.10">
    <property type="entry name" value="Ribonuclease Inhibitor"/>
    <property type="match status" value="2"/>
</dbReference>
<feature type="compositionally biased region" description="Low complexity" evidence="2">
    <location>
        <begin position="693"/>
        <end position="709"/>
    </location>
</feature>
<dbReference type="GeneID" id="114442070"/>
<evidence type="ECO:0000313" key="4">
    <source>
        <dbReference type="RefSeq" id="XP_028271147.1"/>
    </source>
</evidence>
<dbReference type="FunCoup" id="A0A6P7J2X0">
    <property type="interactions" value="926"/>
</dbReference>
<feature type="region of interest" description="Disordered" evidence="2">
    <location>
        <begin position="610"/>
        <end position="657"/>
    </location>
</feature>
<dbReference type="PANTHER" id="PTHR24110:SF3">
    <property type="entry name" value="CENTROSOMAL PROTEIN OF 78 KDA"/>
    <property type="match status" value="1"/>
</dbReference>
<dbReference type="AlphaFoldDB" id="A0A6P7J2X0"/>
<reference evidence="4" key="1">
    <citation type="submission" date="2025-08" db="UniProtKB">
        <authorList>
            <consortium name="RefSeq"/>
        </authorList>
    </citation>
    <scope>IDENTIFICATION</scope>
</reference>
<evidence type="ECO:0000313" key="3">
    <source>
        <dbReference type="Proteomes" id="UP000515145"/>
    </source>
</evidence>
<dbReference type="InterPro" id="IPR001611">
    <property type="entry name" value="Leu-rich_rpt"/>
</dbReference>
<dbReference type="InterPro" id="IPR026212">
    <property type="entry name" value="Cep78"/>
</dbReference>
<dbReference type="SUPFAM" id="SSF52047">
    <property type="entry name" value="RNI-like"/>
    <property type="match status" value="1"/>
</dbReference>
<dbReference type="RefSeq" id="XP_028271147.1">
    <property type="nucleotide sequence ID" value="XM_028415346.1"/>
</dbReference>
<dbReference type="Proteomes" id="UP000515145">
    <property type="component" value="Chromosome 9"/>
</dbReference>
<dbReference type="FunFam" id="3.80.10.10:FF:000070">
    <property type="entry name" value="Centrosomal protein of 78 kDa"/>
    <property type="match status" value="1"/>
</dbReference>
<evidence type="ECO:0000256" key="1">
    <source>
        <dbReference type="SAM" id="Coils"/>
    </source>
</evidence>
<protein>
    <submittedName>
        <fullName evidence="4">Centrosomal protein of 78 kDa isoform X1</fullName>
    </submittedName>
</protein>
<dbReference type="SMART" id="SM00368">
    <property type="entry name" value="LRR_RI"/>
    <property type="match status" value="4"/>
</dbReference>
<evidence type="ECO:0000256" key="2">
    <source>
        <dbReference type="SAM" id="MobiDB-lite"/>
    </source>
</evidence>
<dbReference type="CTD" id="84131"/>
<dbReference type="GO" id="GO:0044782">
    <property type="term" value="P:cilium organization"/>
    <property type="evidence" value="ECO:0007669"/>
    <property type="project" value="TreeGrafter"/>
</dbReference>
<proteinExistence type="predicted"/>
<dbReference type="Pfam" id="PF13516">
    <property type="entry name" value="LRR_6"/>
    <property type="match status" value="2"/>
</dbReference>
<organism evidence="3 4">
    <name type="scientific">Parambassis ranga</name>
    <name type="common">Indian glassy fish</name>
    <dbReference type="NCBI Taxonomy" id="210632"/>
    <lineage>
        <taxon>Eukaryota</taxon>
        <taxon>Metazoa</taxon>
        <taxon>Chordata</taxon>
        <taxon>Craniata</taxon>
        <taxon>Vertebrata</taxon>
        <taxon>Euteleostomi</taxon>
        <taxon>Actinopterygii</taxon>
        <taxon>Neopterygii</taxon>
        <taxon>Teleostei</taxon>
        <taxon>Neoteleostei</taxon>
        <taxon>Acanthomorphata</taxon>
        <taxon>Ovalentaria</taxon>
        <taxon>Ambassidae</taxon>
        <taxon>Parambassis</taxon>
    </lineage>
</organism>
<accession>A0A6P7J2X0</accession>
<dbReference type="PRINTS" id="PR02062">
    <property type="entry name" value="CENTROSOME78"/>
</dbReference>
<feature type="coiled-coil region" evidence="1">
    <location>
        <begin position="452"/>
        <end position="493"/>
    </location>
</feature>
<keyword evidence="3" id="KW-1185">Reference proteome</keyword>
<sequence>MVHDSAQIRRQGAHDFMAYYDFACARQESVPVPAVKMNLGKGILDFNGDRLKFTDWPPVFNSIAINKHLHHIAISSTYQVGSADADRRYFKSTFKRKIPAIRSKDMTLKLCKALRECLMVSPSLKTLQLNGLPLRERDLITLTKGLAKSTSLENLSLANCPISDEGLVVICQSVKYSTSIRTVDFTACSLTWVGAEHMANIIKHQGMQRHGTAWAESLRYRQPQFEGMGGLRRVTLNRNTLIGDRGAAALAQELAEDLWVKALDLQRCGLSNEGARRLLEALKTNSSLCVLDIRSNPLVDKVIIKTIIEKVLMNTAGQSLEQYQWIKPATTEPQRFSGPKRRAPASKVRGKATLRIATHKGAPAEESSAAAQKSYPRSCYVPWRTAARAGRQRGLPPGVTETDGNFQGAATVKVTVESDSEVEEGEEEEAAVEVEHRPSSLNLDDRITGRQIKHIQMELQECRLRLAEERRARLRAESRLMECELENARLRDALAAAGSASAPPVFSALDDEAVLESIESSFTKFHAFLDLLKDAGLGQLASIAGIDRSDFQPVGRPQLSSTIGPQVDGAVSLTKGDFVDVEASSVLPDPSTKPTDVVTPRPPSAIRVAFHEGRPVDVTSGSVADPVVGGEEDPERSSKPNTQHASGSEHSFHSHKSFDDFSYGKSLPKSNSNSHRSNSSHGYSFNNSYAYSHASHSNGSHSVSSASDIISDKAESVGSVASSNRGKGRLVTVGQSGSERETGPGRRGLEQIRSLGGWGDRPDNDSF</sequence>
<dbReference type="FunFam" id="3.80.10.10:FF:000948">
    <property type="entry name" value="Centrosomal protein 78"/>
    <property type="match status" value="1"/>
</dbReference>
<dbReference type="PANTHER" id="PTHR24110">
    <property type="entry name" value="CENTROSOMAL PROTEIN OF 78 KDA"/>
    <property type="match status" value="1"/>
</dbReference>
<dbReference type="GO" id="GO:0036064">
    <property type="term" value="C:ciliary basal body"/>
    <property type="evidence" value="ECO:0007669"/>
    <property type="project" value="TreeGrafter"/>
</dbReference>
<feature type="compositionally biased region" description="Basic and acidic residues" evidence="2">
    <location>
        <begin position="738"/>
        <end position="750"/>
    </location>
</feature>
<dbReference type="OrthoDB" id="78308at2759"/>
<feature type="region of interest" description="Disordered" evidence="2">
    <location>
        <begin position="693"/>
        <end position="767"/>
    </location>
</feature>
<keyword evidence="1" id="KW-0175">Coiled coil</keyword>
<dbReference type="InterPro" id="IPR032675">
    <property type="entry name" value="LRR_dom_sf"/>
</dbReference>